<feature type="compositionally biased region" description="Low complexity" evidence="1">
    <location>
        <begin position="78"/>
        <end position="87"/>
    </location>
</feature>
<dbReference type="Proteomes" id="UP001595824">
    <property type="component" value="Unassembled WGS sequence"/>
</dbReference>
<comment type="caution">
    <text evidence="2">The sequence shown here is derived from an EMBL/GenBank/DDBJ whole genome shotgun (WGS) entry which is preliminary data.</text>
</comment>
<proteinExistence type="predicted"/>
<feature type="region of interest" description="Disordered" evidence="1">
    <location>
        <begin position="69"/>
        <end position="88"/>
    </location>
</feature>
<evidence type="ECO:0000313" key="2">
    <source>
        <dbReference type="EMBL" id="MFC4331096.1"/>
    </source>
</evidence>
<keyword evidence="3" id="KW-1185">Reference proteome</keyword>
<feature type="compositionally biased region" description="Basic and acidic residues" evidence="1">
    <location>
        <begin position="275"/>
        <end position="284"/>
    </location>
</feature>
<protein>
    <submittedName>
        <fullName evidence="2">Uncharacterized protein</fullName>
    </submittedName>
</protein>
<accession>A0ABV8TK86</accession>
<dbReference type="EMBL" id="JBHSDP010000024">
    <property type="protein sequence ID" value="MFC4331096.1"/>
    <property type="molecule type" value="Genomic_DNA"/>
</dbReference>
<dbReference type="RefSeq" id="WP_381742253.1">
    <property type="nucleotide sequence ID" value="NZ_JBHSDP010000024.1"/>
</dbReference>
<evidence type="ECO:0000313" key="3">
    <source>
        <dbReference type="Proteomes" id="UP001595824"/>
    </source>
</evidence>
<evidence type="ECO:0000256" key="1">
    <source>
        <dbReference type="SAM" id="MobiDB-lite"/>
    </source>
</evidence>
<reference evidence="3" key="1">
    <citation type="journal article" date="2019" name="Int. J. Syst. Evol. Microbiol.">
        <title>The Global Catalogue of Microorganisms (GCM) 10K type strain sequencing project: providing services to taxonomists for standard genome sequencing and annotation.</title>
        <authorList>
            <consortium name="The Broad Institute Genomics Platform"/>
            <consortium name="The Broad Institute Genome Sequencing Center for Infectious Disease"/>
            <person name="Wu L."/>
            <person name="Ma J."/>
        </authorList>
    </citation>
    <scope>NUCLEOTIDE SEQUENCE [LARGE SCALE GENOMIC DNA]</scope>
    <source>
        <strain evidence="3">PCU 347</strain>
    </source>
</reference>
<feature type="region of interest" description="Disordered" evidence="1">
    <location>
        <begin position="264"/>
        <end position="284"/>
    </location>
</feature>
<name>A0ABV8TK86_9ACTN</name>
<organism evidence="2 3">
    <name type="scientific">Streptomyces andamanensis</name>
    <dbReference type="NCBI Taxonomy" id="1565035"/>
    <lineage>
        <taxon>Bacteria</taxon>
        <taxon>Bacillati</taxon>
        <taxon>Actinomycetota</taxon>
        <taxon>Actinomycetes</taxon>
        <taxon>Kitasatosporales</taxon>
        <taxon>Streptomycetaceae</taxon>
        <taxon>Streptomyces</taxon>
    </lineage>
</organism>
<gene>
    <name evidence="2" type="ORF">ACFPC0_25615</name>
</gene>
<sequence>MLIEWGEPRGLGVPESTARLNFTEERREAANRPGRRVLALDGDPAFELSFWCGTCPLLFRRLDGSRQTFSMESERESPTGAPAAPAGTEDRIDEGLVDRFGALLPAGTYVPVLLSVEPRLVVPGREGDYFSDEQVATWGVDQFWGLPEYPHTPYYRTFETPVDASAHFYEFVVPMVPPPWNERERVEQYVERMGRGTVPAAVAVSTLDVCEPGSGSPADHYRHWGLTHFLLDGHHRLEAAATAGRPVRLLSLLALDAGLSGSEEHARLPGLRARPRADRVPSTD</sequence>